<protein>
    <submittedName>
        <fullName evidence="1">Uncharacterized protein</fullName>
    </submittedName>
</protein>
<dbReference type="Proteomes" id="UP000320839">
    <property type="component" value="Chromosome"/>
</dbReference>
<gene>
    <name evidence="1" type="ORF">Pan153_62310</name>
</gene>
<name>A0A518FYX8_9PLAN</name>
<organism evidence="1 2">
    <name type="scientific">Gimesia panareensis</name>
    <dbReference type="NCBI Taxonomy" id="2527978"/>
    <lineage>
        <taxon>Bacteria</taxon>
        <taxon>Pseudomonadati</taxon>
        <taxon>Planctomycetota</taxon>
        <taxon>Planctomycetia</taxon>
        <taxon>Planctomycetales</taxon>
        <taxon>Planctomycetaceae</taxon>
        <taxon>Gimesia</taxon>
    </lineage>
</organism>
<evidence type="ECO:0000313" key="1">
    <source>
        <dbReference type="EMBL" id="QDV21541.1"/>
    </source>
</evidence>
<dbReference type="AlphaFoldDB" id="A0A518FYX8"/>
<reference evidence="1 2" key="1">
    <citation type="submission" date="2019-02" db="EMBL/GenBank/DDBJ databases">
        <title>Deep-cultivation of Planctomycetes and their phenomic and genomic characterization uncovers novel biology.</title>
        <authorList>
            <person name="Wiegand S."/>
            <person name="Jogler M."/>
            <person name="Boedeker C."/>
            <person name="Pinto D."/>
            <person name="Vollmers J."/>
            <person name="Rivas-Marin E."/>
            <person name="Kohn T."/>
            <person name="Peeters S.H."/>
            <person name="Heuer A."/>
            <person name="Rast P."/>
            <person name="Oberbeckmann S."/>
            <person name="Bunk B."/>
            <person name="Jeske O."/>
            <person name="Meyerdierks A."/>
            <person name="Storesund J.E."/>
            <person name="Kallscheuer N."/>
            <person name="Luecker S."/>
            <person name="Lage O.M."/>
            <person name="Pohl T."/>
            <person name="Merkel B.J."/>
            <person name="Hornburger P."/>
            <person name="Mueller R.-W."/>
            <person name="Bruemmer F."/>
            <person name="Labrenz M."/>
            <person name="Spormann A.M."/>
            <person name="Op den Camp H."/>
            <person name="Overmann J."/>
            <person name="Amann R."/>
            <person name="Jetten M.S.M."/>
            <person name="Mascher T."/>
            <person name="Medema M.H."/>
            <person name="Devos D.P."/>
            <person name="Kaster A.-K."/>
            <person name="Ovreas L."/>
            <person name="Rohde M."/>
            <person name="Galperin M.Y."/>
            <person name="Jogler C."/>
        </authorList>
    </citation>
    <scope>NUCLEOTIDE SEQUENCE [LARGE SCALE GENOMIC DNA]</scope>
    <source>
        <strain evidence="1 2">Pan153</strain>
    </source>
</reference>
<sequence>MAAATGFFLQRGSDYPQLAKCRLFVRVVLSLFVSKRNMIMELIPELESWFKHCRASRQWHTAWEGDCAGSTLFLSGMALASGDISRVTKKYRRLAPCRSLVLVLFNGVGGMTKFCPKVAGICPGLSRNLSRSGLILSRLGACFLRIGSQKIDGSSVKIDGDSGAFESVVRCVPVLADPSRARARLGQTYGSV</sequence>
<dbReference type="EMBL" id="CP036317">
    <property type="protein sequence ID" value="QDV21541.1"/>
    <property type="molecule type" value="Genomic_DNA"/>
</dbReference>
<accession>A0A518FYX8</accession>
<evidence type="ECO:0000313" key="2">
    <source>
        <dbReference type="Proteomes" id="UP000320839"/>
    </source>
</evidence>
<proteinExistence type="predicted"/>